<reference evidence="5 6" key="1">
    <citation type="journal article" date="2016" name="Nat. Commun.">
        <title>Thousands of microbial genomes shed light on interconnected biogeochemical processes in an aquifer system.</title>
        <authorList>
            <person name="Anantharaman K."/>
            <person name="Brown C.T."/>
            <person name="Hug L.A."/>
            <person name="Sharon I."/>
            <person name="Castelle C.J."/>
            <person name="Probst A.J."/>
            <person name="Thomas B.C."/>
            <person name="Singh A."/>
            <person name="Wilkins M.J."/>
            <person name="Karaoz U."/>
            <person name="Brodie E.L."/>
            <person name="Williams K.H."/>
            <person name="Hubbard S.S."/>
            <person name="Banfield J.F."/>
        </authorList>
    </citation>
    <scope>NUCLEOTIDE SEQUENCE [LARGE SCALE GENOMIC DNA]</scope>
</reference>
<keyword evidence="3" id="KW-0812">Transmembrane</keyword>
<evidence type="ECO:0000313" key="6">
    <source>
        <dbReference type="Proteomes" id="UP000177746"/>
    </source>
</evidence>
<dbReference type="InterPro" id="IPR006558">
    <property type="entry name" value="LamG-like"/>
</dbReference>
<protein>
    <recommendedName>
        <fullName evidence="4">LamG-like jellyroll fold domain-containing protein</fullName>
    </recommendedName>
</protein>
<sequence>MHKLNLQRKTSKFYHFGLSFFILIFAFYIFLLPSAADAGFLINRPLYIGLTDGLVGYWSFNGADIAADTAYDRSGNANNGTLTNGPVRTEGKIGQALSFDGTDDYVNLGDMTPTEGQSTLTWAFWTKANYSGNDSCFLCKVELTNQTQNSWGITNTPSSWFGTTRDVRVYIPTSLSDTSTHCNTPNNALTSGAWNHVVVVFDGTQTGNTNRIKFYINGTQKAFSAGDCQGTIPASALSSTANAMIGASSDPNNYYNGLIDDVRIYNRVLSPDEIKRLYNIGSTFKINKASNTGSLQDGLVGYWSFDGPDMNATQARDTSGNANHGTLTNGPARTIGKIGQGLRFDGLNDRVNSPSAPSLVLSSSITVSTWVKSENLKTGYMDIFDKRSPSVDNNYVLEVVEGISGAARKVGFFYYSSGGVAQEWQTTNAVLPPNEWTHIAVTFTFGAGSSMRIFVNGVSEPGTWSEGNGNLTPANDDGGFGIGALQNGSNEFDGTIDDVRIYNRALSAEEIKRLYKMGATTKINVSRKDTLKDGLVGSWTFDGPDMAVDTAYDRSGNANNGTLTNGPVRTEGKIGQALNFDGVNDYVDLGGGGSVAVLRDANGTRAEFASGAGPNNYTGLTVGNRPNLALVVEIAWGAAGNPGTVTVTWDQGGSNQALALIKDQANTGNRRASLYGLVNPAQGNKTLRITHSNTIGLIVNATSYYNVDQTGGVTTFPNSTSATGTGTSAALSITSASDNATVSVMSAPTGSGTTDQTLLWFLSGAGAQDGGASENVGGGTVTHTWTIQNVAWAVVGTDIKAAAAAGPSLNTESVSFWMKNATSTTQKILDLNSTATITDNSGTITANNFTSPTIYVDGVVSSTVNDTNWHHVVVTTNTAITADAIKFGVIGSTYFGGSLDEVRIYNRALSPDEIRRLYNMGR</sequence>
<feature type="domain" description="LamG-like jellyroll fold" evidence="4">
    <location>
        <begin position="363"/>
        <end position="509"/>
    </location>
</feature>
<proteinExistence type="predicted"/>
<feature type="domain" description="LamG-like jellyroll fold" evidence="4">
    <location>
        <begin position="118"/>
        <end position="272"/>
    </location>
</feature>
<feature type="transmembrane region" description="Helical" evidence="3">
    <location>
        <begin position="12"/>
        <end position="31"/>
    </location>
</feature>
<evidence type="ECO:0000256" key="1">
    <source>
        <dbReference type="ARBA" id="ARBA00022729"/>
    </source>
</evidence>
<evidence type="ECO:0000313" key="5">
    <source>
        <dbReference type="EMBL" id="OHA90746.1"/>
    </source>
</evidence>
<dbReference type="EMBL" id="MHVI01000030">
    <property type="protein sequence ID" value="OHA90746.1"/>
    <property type="molecule type" value="Genomic_DNA"/>
</dbReference>
<keyword evidence="3" id="KW-0472">Membrane</keyword>
<keyword evidence="2" id="KW-1015">Disulfide bond</keyword>
<evidence type="ECO:0000259" key="4">
    <source>
        <dbReference type="SMART" id="SM00560"/>
    </source>
</evidence>
<dbReference type="Gene3D" id="2.60.120.200">
    <property type="match status" value="4"/>
</dbReference>
<dbReference type="PANTHER" id="PTHR42535">
    <property type="entry name" value="OOKINETE PROTEIN, PUTATIVE-RELATED"/>
    <property type="match status" value="1"/>
</dbReference>
<evidence type="ECO:0000256" key="2">
    <source>
        <dbReference type="ARBA" id="ARBA00023157"/>
    </source>
</evidence>
<dbReference type="InterPro" id="IPR013320">
    <property type="entry name" value="ConA-like_dom_sf"/>
</dbReference>
<dbReference type="PANTHER" id="PTHR42535:SF2">
    <property type="entry name" value="CHROMOSOME UNDETERMINED SCAFFOLD_146, WHOLE GENOME SHOTGUN SEQUENCE"/>
    <property type="match status" value="1"/>
</dbReference>
<dbReference type="SUPFAM" id="SSF49899">
    <property type="entry name" value="Concanavalin A-like lectins/glucanases"/>
    <property type="match status" value="4"/>
</dbReference>
<gene>
    <name evidence="5" type="ORF">A2665_01890</name>
</gene>
<dbReference type="AlphaFoldDB" id="A0A1G2T0C9"/>
<keyword evidence="3" id="KW-1133">Transmembrane helix</keyword>
<name>A0A1G2T0C9_9BACT</name>
<organism evidence="5 6">
    <name type="scientific">Candidatus Zambryskibacteria bacterium RIFCSPHIGHO2_01_FULL_46_30</name>
    <dbReference type="NCBI Taxonomy" id="1802739"/>
    <lineage>
        <taxon>Bacteria</taxon>
        <taxon>Candidatus Zambryskiibacteriota</taxon>
    </lineage>
</organism>
<dbReference type="SMART" id="SM00560">
    <property type="entry name" value="LamGL"/>
    <property type="match status" value="2"/>
</dbReference>
<accession>A0A1G2T0C9</accession>
<keyword evidence="1" id="KW-0732">Signal</keyword>
<dbReference type="Proteomes" id="UP000177746">
    <property type="component" value="Unassembled WGS sequence"/>
</dbReference>
<comment type="caution">
    <text evidence="5">The sequence shown here is derived from an EMBL/GenBank/DDBJ whole genome shotgun (WGS) entry which is preliminary data.</text>
</comment>
<evidence type="ECO:0000256" key="3">
    <source>
        <dbReference type="SAM" id="Phobius"/>
    </source>
</evidence>
<dbReference type="Pfam" id="PF13385">
    <property type="entry name" value="Laminin_G_3"/>
    <property type="match status" value="3"/>
</dbReference>